<evidence type="ECO:0000256" key="3">
    <source>
        <dbReference type="ARBA" id="ARBA00023163"/>
    </source>
</evidence>
<dbReference type="SMART" id="SM00345">
    <property type="entry name" value="HTH_GNTR"/>
    <property type="match status" value="1"/>
</dbReference>
<keyword evidence="6" id="KW-1185">Reference proteome</keyword>
<dbReference type="InParanoid" id="A0A540VLZ6"/>
<organism evidence="5 6">
    <name type="scientific">Litorilinea aerophila</name>
    <dbReference type="NCBI Taxonomy" id="1204385"/>
    <lineage>
        <taxon>Bacteria</taxon>
        <taxon>Bacillati</taxon>
        <taxon>Chloroflexota</taxon>
        <taxon>Caldilineae</taxon>
        <taxon>Caldilineales</taxon>
        <taxon>Caldilineaceae</taxon>
        <taxon>Litorilinea</taxon>
    </lineage>
</organism>
<accession>A0A540VLZ6</accession>
<proteinExistence type="predicted"/>
<evidence type="ECO:0000313" key="5">
    <source>
        <dbReference type="EMBL" id="TQE97762.1"/>
    </source>
</evidence>
<dbReference type="InterPro" id="IPR000524">
    <property type="entry name" value="Tscrpt_reg_HTH_GntR"/>
</dbReference>
<dbReference type="OrthoDB" id="9781630at2"/>
<dbReference type="PRINTS" id="PR00035">
    <property type="entry name" value="HTHGNTR"/>
</dbReference>
<reference evidence="5 6" key="1">
    <citation type="submission" date="2019-06" db="EMBL/GenBank/DDBJ databases">
        <title>Genome sequence of Litorilinea aerophila BAA-2444.</title>
        <authorList>
            <person name="Maclea K.S."/>
            <person name="Maurais E.G."/>
            <person name="Iannazzi L.C."/>
        </authorList>
    </citation>
    <scope>NUCLEOTIDE SEQUENCE [LARGE SCALE GENOMIC DNA]</scope>
    <source>
        <strain evidence="5 6">ATCC BAA-2444</strain>
    </source>
</reference>
<evidence type="ECO:0000256" key="1">
    <source>
        <dbReference type="ARBA" id="ARBA00023015"/>
    </source>
</evidence>
<dbReference type="Gene3D" id="1.20.120.530">
    <property type="entry name" value="GntR ligand-binding domain-like"/>
    <property type="match status" value="1"/>
</dbReference>
<dbReference type="PANTHER" id="PTHR43537:SF45">
    <property type="entry name" value="GNTR FAMILY REGULATORY PROTEIN"/>
    <property type="match status" value="1"/>
</dbReference>
<name>A0A540VLZ6_9CHLR</name>
<protein>
    <submittedName>
        <fullName evidence="5">GntR family transcriptional regulator</fullName>
    </submittedName>
</protein>
<dbReference type="Pfam" id="PF07729">
    <property type="entry name" value="FCD"/>
    <property type="match status" value="1"/>
</dbReference>
<gene>
    <name evidence="5" type="ORF">FKZ61_02535</name>
</gene>
<sequence length="240" mass="26796">MLLGSNRSPSVSLASLLNHHNTANLQVDRNSLTGQATDLLREQIIGGRIPPGTKLIEREVAELLGISRMPAREALMNLEREGLVVAKNSGRYVIQPTQTDIEHLYQVRLLLECLAVELAASHATPEFCRALQANLQQMRDAIARNDRAAYVRSDLEAHQLIWAQAGNPHLQKMLHSITGPIFLFIATHTEFQTDWTETLQLHEELADAICAGNPKQAAQSMREQLENSLQLSLRVFRNPS</sequence>
<keyword evidence="1" id="KW-0805">Transcription regulation</keyword>
<dbReference type="InterPro" id="IPR036390">
    <property type="entry name" value="WH_DNA-bd_sf"/>
</dbReference>
<dbReference type="InterPro" id="IPR008920">
    <property type="entry name" value="TF_FadR/GntR_C"/>
</dbReference>
<dbReference type="InterPro" id="IPR011711">
    <property type="entry name" value="GntR_C"/>
</dbReference>
<comment type="caution">
    <text evidence="5">The sequence shown here is derived from an EMBL/GenBank/DDBJ whole genome shotgun (WGS) entry which is preliminary data.</text>
</comment>
<dbReference type="Proteomes" id="UP000317371">
    <property type="component" value="Unassembled WGS sequence"/>
</dbReference>
<dbReference type="SUPFAM" id="SSF48008">
    <property type="entry name" value="GntR ligand-binding domain-like"/>
    <property type="match status" value="1"/>
</dbReference>
<evidence type="ECO:0000313" key="6">
    <source>
        <dbReference type="Proteomes" id="UP000317371"/>
    </source>
</evidence>
<dbReference type="InterPro" id="IPR036388">
    <property type="entry name" value="WH-like_DNA-bd_sf"/>
</dbReference>
<keyword evidence="3" id="KW-0804">Transcription</keyword>
<evidence type="ECO:0000259" key="4">
    <source>
        <dbReference type="PROSITE" id="PS50949"/>
    </source>
</evidence>
<dbReference type="Gene3D" id="1.10.10.10">
    <property type="entry name" value="Winged helix-like DNA-binding domain superfamily/Winged helix DNA-binding domain"/>
    <property type="match status" value="1"/>
</dbReference>
<dbReference type="AlphaFoldDB" id="A0A540VLZ6"/>
<feature type="domain" description="HTH gntR-type" evidence="4">
    <location>
        <begin position="30"/>
        <end position="96"/>
    </location>
</feature>
<dbReference type="PANTHER" id="PTHR43537">
    <property type="entry name" value="TRANSCRIPTIONAL REGULATOR, GNTR FAMILY"/>
    <property type="match status" value="1"/>
</dbReference>
<dbReference type="CDD" id="cd07377">
    <property type="entry name" value="WHTH_GntR"/>
    <property type="match status" value="1"/>
</dbReference>
<dbReference type="SUPFAM" id="SSF46785">
    <property type="entry name" value="Winged helix' DNA-binding domain"/>
    <property type="match status" value="1"/>
</dbReference>
<dbReference type="GO" id="GO:0003700">
    <property type="term" value="F:DNA-binding transcription factor activity"/>
    <property type="evidence" value="ECO:0007669"/>
    <property type="project" value="InterPro"/>
</dbReference>
<dbReference type="SMART" id="SM00895">
    <property type="entry name" value="FCD"/>
    <property type="match status" value="1"/>
</dbReference>
<dbReference type="EMBL" id="VIGC01000002">
    <property type="protein sequence ID" value="TQE97762.1"/>
    <property type="molecule type" value="Genomic_DNA"/>
</dbReference>
<keyword evidence="2" id="KW-0238">DNA-binding</keyword>
<dbReference type="PROSITE" id="PS50949">
    <property type="entry name" value="HTH_GNTR"/>
    <property type="match status" value="1"/>
</dbReference>
<evidence type="ECO:0000256" key="2">
    <source>
        <dbReference type="ARBA" id="ARBA00023125"/>
    </source>
</evidence>
<dbReference type="GO" id="GO:0003677">
    <property type="term" value="F:DNA binding"/>
    <property type="evidence" value="ECO:0007669"/>
    <property type="project" value="UniProtKB-KW"/>
</dbReference>
<dbReference type="Pfam" id="PF00392">
    <property type="entry name" value="GntR"/>
    <property type="match status" value="1"/>
</dbReference>